<comment type="caution">
    <text evidence="1">The sequence shown here is derived from an EMBL/GenBank/DDBJ whole genome shotgun (WGS) entry which is preliminary data.</text>
</comment>
<evidence type="ECO:0000313" key="1">
    <source>
        <dbReference type="EMBL" id="MDR6768644.1"/>
    </source>
</evidence>
<proteinExistence type="predicted"/>
<sequence length="137" mass="15752">MSQYEFNARPEMMAVDTELIARQPTMTKALQLCQTLSGLDDKQFIGSGGVVKDQAQWSRIMNSGQHNFPQDGLNLFMDRAGNEAPFLWLAHSRGYDLNSLRKRETETERALRLEREKSTQLQERLRYLESITGRVVS</sequence>
<evidence type="ECO:0000313" key="2">
    <source>
        <dbReference type="EMBL" id="MDR6837359.1"/>
    </source>
</evidence>
<dbReference type="AlphaFoldDB" id="A0AAJ2F3B8"/>
<gene>
    <name evidence="1" type="ORF">J2W88_003948</name>
    <name evidence="2" type="ORF">J2W93_002197</name>
</gene>
<protein>
    <submittedName>
        <fullName evidence="1">Uncharacterized protein</fullName>
    </submittedName>
</protein>
<evidence type="ECO:0000313" key="4">
    <source>
        <dbReference type="Proteomes" id="UP001253458"/>
    </source>
</evidence>
<dbReference type="EMBL" id="JAVDTS010000003">
    <property type="protein sequence ID" value="MDR6837359.1"/>
    <property type="molecule type" value="Genomic_DNA"/>
</dbReference>
<accession>A0AAJ2F3B8</accession>
<name>A0AAJ2F3B8_ACIDE</name>
<organism evidence="1 4">
    <name type="scientific">Acidovorax delafieldii</name>
    <name type="common">Pseudomonas delafieldii</name>
    <dbReference type="NCBI Taxonomy" id="47920"/>
    <lineage>
        <taxon>Bacteria</taxon>
        <taxon>Pseudomonadati</taxon>
        <taxon>Pseudomonadota</taxon>
        <taxon>Betaproteobacteria</taxon>
        <taxon>Burkholderiales</taxon>
        <taxon>Comamonadaceae</taxon>
        <taxon>Acidovorax</taxon>
    </lineage>
</organism>
<keyword evidence="3" id="KW-1185">Reference proteome</keyword>
<dbReference type="Proteomes" id="UP001249076">
    <property type="component" value="Unassembled WGS sequence"/>
</dbReference>
<dbReference type="Proteomes" id="UP001253458">
    <property type="component" value="Unassembled WGS sequence"/>
</dbReference>
<evidence type="ECO:0000313" key="3">
    <source>
        <dbReference type="Proteomes" id="UP001249076"/>
    </source>
</evidence>
<dbReference type="EMBL" id="JAVDTL010000006">
    <property type="protein sequence ID" value="MDR6768644.1"/>
    <property type="molecule type" value="Genomic_DNA"/>
</dbReference>
<dbReference type="RefSeq" id="WP_209818758.1">
    <property type="nucleotide sequence ID" value="NZ_JAVDTL010000006.1"/>
</dbReference>
<reference evidence="1 3" key="1">
    <citation type="submission" date="2023-07" db="EMBL/GenBank/DDBJ databases">
        <title>Sorghum-associated microbial communities from plants grown in Nebraska, USA.</title>
        <authorList>
            <person name="Schachtman D."/>
        </authorList>
    </citation>
    <scope>NUCLEOTIDE SEQUENCE</scope>
    <source>
        <strain evidence="2 3">BE105</strain>
        <strain evidence="1">BE69</strain>
    </source>
</reference>